<dbReference type="AlphaFoldDB" id="A0A8J2UL61"/>
<keyword evidence="3" id="KW-1185">Reference proteome</keyword>
<comment type="caution">
    <text evidence="2">The sequence shown here is derived from an EMBL/GenBank/DDBJ whole genome shotgun (WGS) entry which is preliminary data.</text>
</comment>
<accession>A0A8J2UL61</accession>
<dbReference type="InterPro" id="IPR013216">
    <property type="entry name" value="Methyltransf_11"/>
</dbReference>
<dbReference type="GO" id="GO:0008757">
    <property type="term" value="F:S-adenosylmethionine-dependent methyltransferase activity"/>
    <property type="evidence" value="ECO:0007669"/>
    <property type="project" value="InterPro"/>
</dbReference>
<sequence length="210" mass="24068">MVLKYLGLPKSGGSVLHVAPEKALYDFFSKSDANKYHPCDIDPENKRYATLGLMHKIDLCSDLYKIPDASFDLIVHNHVLEHIPCAVGPVLKEHVRILRPEGYFIFSVPFREAESTDECLDMNLALEERIRRFGQADHMRIFGKCDFIQLLHSIFGEHCQKFDPQMLGTKNELEQYGIPYEQVLGISGSTVFVYKKPSVNLFKQWFSLGK</sequence>
<protein>
    <recommendedName>
        <fullName evidence="1">Methyltransferase type 11 domain-containing protein</fullName>
    </recommendedName>
</protein>
<gene>
    <name evidence="2" type="ORF">GCM10007205_12980</name>
</gene>
<dbReference type="InterPro" id="IPR029063">
    <property type="entry name" value="SAM-dependent_MTases_sf"/>
</dbReference>
<reference evidence="2" key="1">
    <citation type="journal article" date="2014" name="Int. J. Syst. Evol. Microbiol.">
        <title>Complete genome sequence of Corynebacterium casei LMG S-19264T (=DSM 44701T), isolated from a smear-ripened cheese.</title>
        <authorList>
            <consortium name="US DOE Joint Genome Institute (JGI-PGF)"/>
            <person name="Walter F."/>
            <person name="Albersmeier A."/>
            <person name="Kalinowski J."/>
            <person name="Ruckert C."/>
        </authorList>
    </citation>
    <scope>NUCLEOTIDE SEQUENCE</scope>
    <source>
        <strain evidence="2">CCM 7086</strain>
    </source>
</reference>
<name>A0A8J2UL61_9BURK</name>
<dbReference type="CDD" id="cd02440">
    <property type="entry name" value="AdoMet_MTases"/>
    <property type="match status" value="1"/>
</dbReference>
<dbReference type="Pfam" id="PF08241">
    <property type="entry name" value="Methyltransf_11"/>
    <property type="match status" value="1"/>
</dbReference>
<dbReference type="Gene3D" id="3.40.50.150">
    <property type="entry name" value="Vaccinia Virus protein VP39"/>
    <property type="match status" value="1"/>
</dbReference>
<dbReference type="Proteomes" id="UP000620266">
    <property type="component" value="Unassembled WGS sequence"/>
</dbReference>
<reference evidence="2" key="2">
    <citation type="submission" date="2020-09" db="EMBL/GenBank/DDBJ databases">
        <authorList>
            <person name="Sun Q."/>
            <person name="Sedlacek I."/>
        </authorList>
    </citation>
    <scope>NUCLEOTIDE SEQUENCE</scope>
    <source>
        <strain evidence="2">CCM 7086</strain>
    </source>
</reference>
<proteinExistence type="predicted"/>
<organism evidence="2 3">
    <name type="scientific">Oxalicibacterium flavum</name>
    <dbReference type="NCBI Taxonomy" id="179467"/>
    <lineage>
        <taxon>Bacteria</taxon>
        <taxon>Pseudomonadati</taxon>
        <taxon>Pseudomonadota</taxon>
        <taxon>Betaproteobacteria</taxon>
        <taxon>Burkholderiales</taxon>
        <taxon>Oxalobacteraceae</taxon>
        <taxon>Oxalicibacterium</taxon>
    </lineage>
</organism>
<dbReference type="SUPFAM" id="SSF53335">
    <property type="entry name" value="S-adenosyl-L-methionine-dependent methyltransferases"/>
    <property type="match status" value="1"/>
</dbReference>
<evidence type="ECO:0000313" key="3">
    <source>
        <dbReference type="Proteomes" id="UP000620266"/>
    </source>
</evidence>
<dbReference type="EMBL" id="BMCG01000002">
    <property type="protein sequence ID" value="GGC05181.1"/>
    <property type="molecule type" value="Genomic_DNA"/>
</dbReference>
<evidence type="ECO:0000313" key="2">
    <source>
        <dbReference type="EMBL" id="GGC05181.1"/>
    </source>
</evidence>
<feature type="domain" description="Methyltransferase type 11" evidence="1">
    <location>
        <begin position="35"/>
        <end position="106"/>
    </location>
</feature>
<evidence type="ECO:0000259" key="1">
    <source>
        <dbReference type="Pfam" id="PF08241"/>
    </source>
</evidence>